<dbReference type="AlphaFoldDB" id="A0A1Y4LZE2"/>
<dbReference type="Pfam" id="PF07508">
    <property type="entry name" value="Recombinase"/>
    <property type="match status" value="1"/>
</dbReference>
<dbReference type="InterPro" id="IPR025378">
    <property type="entry name" value="DUF4368"/>
</dbReference>
<dbReference type="Proteomes" id="UP000195326">
    <property type="component" value="Unassembled WGS sequence"/>
</dbReference>
<accession>A0A1Y4LZE2</accession>
<dbReference type="Pfam" id="PF14287">
    <property type="entry name" value="DUF4368"/>
    <property type="match status" value="1"/>
</dbReference>
<sequence>MTQTQIHATISPCTPILSADPTVKEDAMLDQQKITILYCRLSNEDALDGESNSIQNQKEFLTRYAAEHGYTNLKILVDDGYTGTNFDRPGVQEGFALVKQGLVGCWLVKDLSRFGRDYLTVGQYTDIIFPSYDVRFIAVNDGVDSERGDSDGFAAIRNLFNEWYPRDTSKKVRVVFRQKGTSGKHLGKPPYGYRTDPADKDHWIIDEDAAPVVKRIFDLAIDGKGPEQIARILEQDKVLTTKALYAKQSENHPDPKKRKKMPERPYHWIGQSVAGILERMEYTGCTCNFKTYSKSYKLKKRIPNAIEDMCIFPDTQEAIVSQAQWDRVQELRKNKRRPTKAQRQGLFSGLLFCPDCGNKLHFATCKSFDGKQDHYVCSSYKSGRGTCSAHYIREDVLRELVLERIRAVNAYIRQDVEGFQEEWLQCRRSDQERNIRENRKRVEQAKKRLADLDVLLSRLYEDFVLGDLSKERYKKMTADYEAEQERLKLEIEVTEEWLETQETMSADVDAFVALTQKYVDVPELTPTIVNEYIKKIEVFAPDKSSGKRVQKVKIYFNFVDDVEIPVISESAVAKSTPGRRKTA</sequence>
<dbReference type="InterPro" id="IPR011109">
    <property type="entry name" value="DNA_bind_recombinase_dom"/>
</dbReference>
<evidence type="ECO:0000313" key="3">
    <source>
        <dbReference type="EMBL" id="OUP59752.1"/>
    </source>
</evidence>
<dbReference type="GO" id="GO:0003677">
    <property type="term" value="F:DNA binding"/>
    <property type="evidence" value="ECO:0007669"/>
    <property type="project" value="InterPro"/>
</dbReference>
<dbReference type="PROSITE" id="PS51737">
    <property type="entry name" value="RECOMBINASE_DNA_BIND"/>
    <property type="match status" value="1"/>
</dbReference>
<dbReference type="PANTHER" id="PTHR30461">
    <property type="entry name" value="DNA-INVERTASE FROM LAMBDOID PROPHAGE"/>
    <property type="match status" value="1"/>
</dbReference>
<dbReference type="SMART" id="SM00857">
    <property type="entry name" value="Resolvase"/>
    <property type="match status" value="1"/>
</dbReference>
<dbReference type="SUPFAM" id="SSF53041">
    <property type="entry name" value="Resolvase-like"/>
    <property type="match status" value="1"/>
</dbReference>
<dbReference type="EMBL" id="NFKL01000005">
    <property type="protein sequence ID" value="OUP59752.1"/>
    <property type="molecule type" value="Genomic_DNA"/>
</dbReference>
<feature type="coiled-coil region" evidence="1">
    <location>
        <begin position="428"/>
        <end position="490"/>
    </location>
</feature>
<dbReference type="InterPro" id="IPR050639">
    <property type="entry name" value="SSR_resolvase"/>
</dbReference>
<dbReference type="RefSeq" id="WP_087414559.1">
    <property type="nucleotide sequence ID" value="NZ_NFKL01000005.1"/>
</dbReference>
<comment type="caution">
    <text evidence="3">The sequence shown here is derived from an EMBL/GenBank/DDBJ whole genome shotgun (WGS) entry which is preliminary data.</text>
</comment>
<dbReference type="Pfam" id="PF00239">
    <property type="entry name" value="Resolvase"/>
    <property type="match status" value="1"/>
</dbReference>
<evidence type="ECO:0000259" key="2">
    <source>
        <dbReference type="PROSITE" id="PS51737"/>
    </source>
</evidence>
<name>A0A1Y4LZE2_9FIRM</name>
<dbReference type="Gene3D" id="3.40.50.1390">
    <property type="entry name" value="Resolvase, N-terminal catalytic domain"/>
    <property type="match status" value="1"/>
</dbReference>
<dbReference type="InterPro" id="IPR038109">
    <property type="entry name" value="DNA_bind_recomb_sf"/>
</dbReference>
<dbReference type="Pfam" id="PF13408">
    <property type="entry name" value="Zn_ribbon_recom"/>
    <property type="match status" value="1"/>
</dbReference>
<dbReference type="InterPro" id="IPR006119">
    <property type="entry name" value="Resolv_N"/>
</dbReference>
<dbReference type="Gene3D" id="3.90.1750.20">
    <property type="entry name" value="Putative Large Serine Recombinase, Chain B, Domain 2"/>
    <property type="match status" value="1"/>
</dbReference>
<dbReference type="STRING" id="501571.GCA_900143195_02576"/>
<gene>
    <name evidence="3" type="ORF">B5F15_04860</name>
</gene>
<dbReference type="PANTHER" id="PTHR30461:SF23">
    <property type="entry name" value="DNA RECOMBINASE-RELATED"/>
    <property type="match status" value="1"/>
</dbReference>
<protein>
    <submittedName>
        <fullName evidence="3">Recombinase</fullName>
    </submittedName>
</protein>
<evidence type="ECO:0000256" key="1">
    <source>
        <dbReference type="SAM" id="Coils"/>
    </source>
</evidence>
<proteinExistence type="predicted"/>
<dbReference type="GO" id="GO:0000150">
    <property type="term" value="F:DNA strand exchange activity"/>
    <property type="evidence" value="ECO:0007669"/>
    <property type="project" value="InterPro"/>
</dbReference>
<reference evidence="4" key="1">
    <citation type="submission" date="2017-04" db="EMBL/GenBank/DDBJ databases">
        <title>Function of individual gut microbiota members based on whole genome sequencing of pure cultures obtained from chicken caecum.</title>
        <authorList>
            <person name="Medvecky M."/>
            <person name="Cejkova D."/>
            <person name="Polansky O."/>
            <person name="Karasova D."/>
            <person name="Kubasova T."/>
            <person name="Cizek A."/>
            <person name="Rychlik I."/>
        </authorList>
    </citation>
    <scope>NUCLEOTIDE SEQUENCE [LARGE SCALE GENOMIC DNA]</scope>
    <source>
        <strain evidence="4">An179</strain>
    </source>
</reference>
<dbReference type="CDD" id="cd03770">
    <property type="entry name" value="SR_TndX_transposase"/>
    <property type="match status" value="1"/>
</dbReference>
<dbReference type="InterPro" id="IPR036162">
    <property type="entry name" value="Resolvase-like_N_sf"/>
</dbReference>
<dbReference type="InterPro" id="IPR025827">
    <property type="entry name" value="Zn_ribbon_recom_dom"/>
</dbReference>
<evidence type="ECO:0000313" key="4">
    <source>
        <dbReference type="Proteomes" id="UP000195326"/>
    </source>
</evidence>
<keyword evidence="1" id="KW-0175">Coiled coil</keyword>
<organism evidence="3 4">
    <name type="scientific">Butyricicoccus pullicaecorum</name>
    <dbReference type="NCBI Taxonomy" id="501571"/>
    <lineage>
        <taxon>Bacteria</taxon>
        <taxon>Bacillati</taxon>
        <taxon>Bacillota</taxon>
        <taxon>Clostridia</taxon>
        <taxon>Eubacteriales</taxon>
        <taxon>Butyricicoccaceae</taxon>
        <taxon>Butyricicoccus</taxon>
    </lineage>
</organism>
<feature type="domain" description="Recombinase" evidence="2">
    <location>
        <begin position="190"/>
        <end position="338"/>
    </location>
</feature>